<keyword evidence="8" id="KW-0418">Kinase</keyword>
<evidence type="ECO:0000256" key="2">
    <source>
        <dbReference type="ARBA" id="ARBA00022737"/>
    </source>
</evidence>
<dbReference type="InterPro" id="IPR013783">
    <property type="entry name" value="Ig-like_fold"/>
</dbReference>
<dbReference type="InterPro" id="IPR000719">
    <property type="entry name" value="Prot_kinase_dom"/>
</dbReference>
<keyword evidence="6" id="KW-0393">Immunoglobulin domain</keyword>
<dbReference type="SMART" id="SM00409">
    <property type="entry name" value="IG"/>
    <property type="match status" value="1"/>
</dbReference>
<comment type="similarity">
    <text evidence="1">Belongs to the protein kinase superfamily. CAMK Ser/Thr protein kinase family.</text>
</comment>
<dbReference type="GO" id="GO:0005524">
    <property type="term" value="F:ATP binding"/>
    <property type="evidence" value="ECO:0007669"/>
    <property type="project" value="UniProtKB-UniRule"/>
</dbReference>
<reference evidence="11" key="3">
    <citation type="submission" date="2025-09" db="UniProtKB">
        <authorList>
            <consortium name="Ensembl"/>
        </authorList>
    </citation>
    <scope>IDENTIFICATION</scope>
</reference>
<dbReference type="FunFam" id="1.10.510.10:FF:000344">
    <property type="entry name" value="striated muscle preferentially expressed protein kinase isoform X1"/>
    <property type="match status" value="1"/>
</dbReference>
<reference evidence="12" key="1">
    <citation type="journal article" date="2004" name="Nature">
        <title>Genome duplication in the teleost fish Tetraodon nigroviridis reveals the early vertebrate proto-karyotype.</title>
        <authorList>
            <person name="Jaillon O."/>
            <person name="Aury J.-M."/>
            <person name="Brunet F."/>
            <person name="Petit J.-L."/>
            <person name="Stange-Thomann N."/>
            <person name="Mauceli E."/>
            <person name="Bouneau L."/>
            <person name="Fischer C."/>
            <person name="Ozouf-Costaz C."/>
            <person name="Bernot A."/>
            <person name="Nicaud S."/>
            <person name="Jaffe D."/>
            <person name="Fisher S."/>
            <person name="Lutfalla G."/>
            <person name="Dossat C."/>
            <person name="Segurens B."/>
            <person name="Dasilva C."/>
            <person name="Salanoubat M."/>
            <person name="Levy M."/>
            <person name="Boudet N."/>
            <person name="Castellano S."/>
            <person name="Anthouard V."/>
            <person name="Jubin C."/>
            <person name="Castelli V."/>
            <person name="Katinka M."/>
            <person name="Vacherie B."/>
            <person name="Biemont C."/>
            <person name="Skalli Z."/>
            <person name="Cattolico L."/>
            <person name="Poulain J."/>
            <person name="De Berardinis V."/>
            <person name="Cruaud C."/>
            <person name="Duprat S."/>
            <person name="Brottier P."/>
            <person name="Coutanceau J.-P."/>
            <person name="Gouzy J."/>
            <person name="Parra G."/>
            <person name="Lardier G."/>
            <person name="Chapple C."/>
            <person name="McKernan K.J."/>
            <person name="McEwan P."/>
            <person name="Bosak S."/>
            <person name="Kellis M."/>
            <person name="Volff J.-N."/>
            <person name="Guigo R."/>
            <person name="Zody M.C."/>
            <person name="Mesirov J."/>
            <person name="Lindblad-Toh K."/>
            <person name="Birren B."/>
            <person name="Nusbaum C."/>
            <person name="Kahn D."/>
            <person name="Robinson-Rechavi M."/>
            <person name="Laudet V."/>
            <person name="Schachter V."/>
            <person name="Quetier F."/>
            <person name="Saurin W."/>
            <person name="Scarpelli C."/>
            <person name="Wincker P."/>
            <person name="Lander E.S."/>
            <person name="Weissenbach J."/>
            <person name="Roest Crollius H."/>
        </authorList>
    </citation>
    <scope>NUCLEOTIDE SEQUENCE [LARGE SCALE GENOMIC DNA]</scope>
</reference>
<feature type="domain" description="Ig-like" evidence="10">
    <location>
        <begin position="2"/>
        <end position="91"/>
    </location>
</feature>
<evidence type="ECO:0000256" key="3">
    <source>
        <dbReference type="ARBA" id="ARBA00022741"/>
    </source>
</evidence>
<dbReference type="PROSITE" id="PS50835">
    <property type="entry name" value="IG_LIKE"/>
    <property type="match status" value="1"/>
</dbReference>
<dbReference type="Pfam" id="PF07679">
    <property type="entry name" value="I-set"/>
    <property type="match status" value="1"/>
</dbReference>
<dbReference type="SUPFAM" id="SSF48726">
    <property type="entry name" value="Immunoglobulin"/>
    <property type="match status" value="1"/>
</dbReference>
<evidence type="ECO:0000259" key="10">
    <source>
        <dbReference type="PROSITE" id="PS50835"/>
    </source>
</evidence>
<keyword evidence="5" id="KW-1015">Disulfide bond</keyword>
<dbReference type="PROSITE" id="PS50011">
    <property type="entry name" value="PROTEIN_KINASE_DOM"/>
    <property type="match status" value="1"/>
</dbReference>
<evidence type="ECO:0000313" key="11">
    <source>
        <dbReference type="Ensembl" id="ENSTNIP00000001309.1"/>
    </source>
</evidence>
<keyword evidence="3 7" id="KW-0547">Nucleotide-binding</keyword>
<dbReference type="STRING" id="99883.ENSTNIP00000001309"/>
<dbReference type="Gene3D" id="1.10.510.10">
    <property type="entry name" value="Transferase(Phosphotransferase) domain 1"/>
    <property type="match status" value="1"/>
</dbReference>
<dbReference type="AlphaFoldDB" id="H3BZ93"/>
<dbReference type="PANTHER" id="PTHR47633">
    <property type="entry name" value="IMMUNOGLOBULIN"/>
    <property type="match status" value="1"/>
</dbReference>
<feature type="binding site" evidence="7">
    <location>
        <position position="143"/>
    </location>
    <ligand>
        <name>ATP</name>
        <dbReference type="ChEBI" id="CHEBI:30616"/>
    </ligand>
</feature>
<sequence length="402" mass="45942">MPDFIKPLYDLDVIEGKEAVLKCKVAGLPYPTIVWFHNSDSLLAESSHYTFVYDDNECSLVVLNACPEDSGVYTCTARNLAGSVSCKAELTVHEGKKIKKRLTDHYDIHKEIGRGAFSYVKRVTQKLGKMEYAAKFVSTRAKKKASALREMNLLSRLDHERIVYFHDAFEKKNAVIIITEICHEELLDRFIRKSMIMESDVRSCVRQLLEGMDYLHSRNIIHLDIKPDNILMADPHSDQIRICDFGNAMVLTPDEAQYCNYGTPEFVAPEIVNQTPVSKASDIWPVGVIAYLCLTGVSPFAGENDRSSVLNIRNYNVAFEERMFAELCREAKGFIIKLLVADRLRPDTQECLRHPWFKTLSKGKAISTEGLKKFVSRRKWQVKQRSLISYKSKMVMRSIPEL</sequence>
<dbReference type="InterPro" id="IPR013098">
    <property type="entry name" value="Ig_I-set"/>
</dbReference>
<protein>
    <recommendedName>
        <fullName evidence="13">Striated muscle enriched protein kinase b</fullName>
    </recommendedName>
</protein>
<dbReference type="SUPFAM" id="SSF56112">
    <property type="entry name" value="Protein kinase-like (PK-like)"/>
    <property type="match status" value="1"/>
</dbReference>
<evidence type="ECO:0000256" key="8">
    <source>
        <dbReference type="RuleBase" id="RU000304"/>
    </source>
</evidence>
<dbReference type="Pfam" id="PF00069">
    <property type="entry name" value="Pkinase"/>
    <property type="match status" value="1"/>
</dbReference>
<dbReference type="Ensembl" id="ENSTNIT00000001113.1">
    <property type="protein sequence ID" value="ENSTNIP00000001309.1"/>
    <property type="gene ID" value="ENSTNIG00000008876.1"/>
</dbReference>
<dbReference type="GO" id="GO:0004674">
    <property type="term" value="F:protein serine/threonine kinase activity"/>
    <property type="evidence" value="ECO:0007669"/>
    <property type="project" value="UniProtKB-KW"/>
</dbReference>
<evidence type="ECO:0000259" key="9">
    <source>
        <dbReference type="PROSITE" id="PS50011"/>
    </source>
</evidence>
<keyword evidence="8" id="KW-0808">Transferase</keyword>
<keyword evidence="2" id="KW-0677">Repeat</keyword>
<dbReference type="Proteomes" id="UP000007303">
    <property type="component" value="Unassembled WGS sequence"/>
</dbReference>
<dbReference type="PROSITE" id="PS00108">
    <property type="entry name" value="PROTEIN_KINASE_ST"/>
    <property type="match status" value="1"/>
</dbReference>
<evidence type="ECO:0000313" key="12">
    <source>
        <dbReference type="Proteomes" id="UP000007303"/>
    </source>
</evidence>
<keyword evidence="4 7" id="KW-0067">ATP-binding</keyword>
<evidence type="ECO:0000256" key="5">
    <source>
        <dbReference type="ARBA" id="ARBA00023157"/>
    </source>
</evidence>
<dbReference type="InterPro" id="IPR011009">
    <property type="entry name" value="Kinase-like_dom_sf"/>
</dbReference>
<evidence type="ECO:0000256" key="6">
    <source>
        <dbReference type="ARBA" id="ARBA00023319"/>
    </source>
</evidence>
<evidence type="ECO:0000256" key="7">
    <source>
        <dbReference type="PROSITE-ProRule" id="PRU10141"/>
    </source>
</evidence>
<proteinExistence type="inferred from homology"/>
<name>H3BZ93_TETNG</name>
<dbReference type="Gene3D" id="3.30.200.20">
    <property type="entry name" value="Phosphorylase Kinase, domain 1"/>
    <property type="match status" value="1"/>
</dbReference>
<dbReference type="InterPro" id="IPR008271">
    <property type="entry name" value="Ser/Thr_kinase_AS"/>
</dbReference>
<dbReference type="OMA" id="ERICQSK"/>
<dbReference type="InParanoid" id="H3BZ93"/>
<evidence type="ECO:0000256" key="4">
    <source>
        <dbReference type="ARBA" id="ARBA00022840"/>
    </source>
</evidence>
<dbReference type="PROSITE" id="PS00107">
    <property type="entry name" value="PROTEIN_KINASE_ATP"/>
    <property type="match status" value="1"/>
</dbReference>
<dbReference type="SMART" id="SM00220">
    <property type="entry name" value="S_TKc"/>
    <property type="match status" value="1"/>
</dbReference>
<dbReference type="InterPro" id="IPR017441">
    <property type="entry name" value="Protein_kinase_ATP_BS"/>
</dbReference>
<dbReference type="PANTHER" id="PTHR47633:SF3">
    <property type="entry name" value="STRIATED MUSCLE PREFERENTIALLY EXPRESSED PROTEIN KINASE"/>
    <property type="match status" value="1"/>
</dbReference>
<evidence type="ECO:0000256" key="1">
    <source>
        <dbReference type="ARBA" id="ARBA00006692"/>
    </source>
</evidence>
<dbReference type="InterPro" id="IPR036179">
    <property type="entry name" value="Ig-like_dom_sf"/>
</dbReference>
<dbReference type="SMART" id="SM00408">
    <property type="entry name" value="IGc2"/>
    <property type="match status" value="1"/>
</dbReference>
<evidence type="ECO:0008006" key="13">
    <source>
        <dbReference type="Google" id="ProtNLM"/>
    </source>
</evidence>
<dbReference type="Gene3D" id="2.60.40.10">
    <property type="entry name" value="Immunoglobulins"/>
    <property type="match status" value="1"/>
</dbReference>
<dbReference type="FunFam" id="3.30.200.20:FF:000312">
    <property type="entry name" value="striated muscle preferentially expressed protein kinase"/>
    <property type="match status" value="1"/>
</dbReference>
<dbReference type="InterPro" id="IPR003599">
    <property type="entry name" value="Ig_sub"/>
</dbReference>
<dbReference type="FunFam" id="2.60.40.10:FF:000080">
    <property type="entry name" value="Myosin light chain kinase, smooth muscle"/>
    <property type="match status" value="1"/>
</dbReference>
<feature type="domain" description="Protein kinase" evidence="9">
    <location>
        <begin position="106"/>
        <end position="357"/>
    </location>
</feature>
<dbReference type="InterPro" id="IPR007110">
    <property type="entry name" value="Ig-like_dom"/>
</dbReference>
<keyword evidence="8" id="KW-0723">Serine/threonine-protein kinase</keyword>
<organism evidence="11 12">
    <name type="scientific">Tetraodon nigroviridis</name>
    <name type="common">Spotted green pufferfish</name>
    <name type="synonym">Chelonodon nigroviridis</name>
    <dbReference type="NCBI Taxonomy" id="99883"/>
    <lineage>
        <taxon>Eukaryota</taxon>
        <taxon>Metazoa</taxon>
        <taxon>Chordata</taxon>
        <taxon>Craniata</taxon>
        <taxon>Vertebrata</taxon>
        <taxon>Euteleostomi</taxon>
        <taxon>Actinopterygii</taxon>
        <taxon>Neopterygii</taxon>
        <taxon>Teleostei</taxon>
        <taxon>Neoteleostei</taxon>
        <taxon>Acanthomorphata</taxon>
        <taxon>Eupercaria</taxon>
        <taxon>Tetraodontiformes</taxon>
        <taxon>Tetradontoidea</taxon>
        <taxon>Tetraodontidae</taxon>
        <taxon>Tetraodon</taxon>
    </lineage>
</organism>
<dbReference type="InterPro" id="IPR003598">
    <property type="entry name" value="Ig_sub2"/>
</dbReference>
<keyword evidence="12" id="KW-1185">Reference proteome</keyword>
<reference evidence="11" key="2">
    <citation type="submission" date="2025-08" db="UniProtKB">
        <authorList>
            <consortium name="Ensembl"/>
        </authorList>
    </citation>
    <scope>IDENTIFICATION</scope>
</reference>
<dbReference type="GeneTree" id="ENSGT00940000163418"/>
<accession>H3BZ93</accession>